<evidence type="ECO:0000313" key="3">
    <source>
        <dbReference type="Proteomes" id="UP000282674"/>
    </source>
</evidence>
<keyword evidence="3" id="KW-1185">Reference proteome</keyword>
<dbReference type="AlphaFoldDB" id="A0A3M2LQE7"/>
<protein>
    <recommendedName>
        <fullName evidence="4">DUF676 domain-containing protein</fullName>
    </recommendedName>
</protein>
<reference evidence="2 3" key="1">
    <citation type="submission" date="2018-10" db="EMBL/GenBank/DDBJ databases">
        <title>Isolation from soil.</title>
        <authorList>
            <person name="Hu J."/>
        </authorList>
    </citation>
    <scope>NUCLEOTIDE SEQUENCE [LARGE SCALE GENOMIC DNA]</scope>
    <source>
        <strain evidence="2 3">NEAU-Ht49</strain>
    </source>
</reference>
<evidence type="ECO:0000256" key="1">
    <source>
        <dbReference type="SAM" id="MobiDB-lite"/>
    </source>
</evidence>
<feature type="region of interest" description="Disordered" evidence="1">
    <location>
        <begin position="1"/>
        <end position="20"/>
    </location>
</feature>
<dbReference type="SUPFAM" id="SSF53474">
    <property type="entry name" value="alpha/beta-Hydrolases"/>
    <property type="match status" value="1"/>
</dbReference>
<evidence type="ECO:0000313" key="2">
    <source>
        <dbReference type="EMBL" id="RMI39691.1"/>
    </source>
</evidence>
<dbReference type="InterPro" id="IPR029058">
    <property type="entry name" value="AB_hydrolase_fold"/>
</dbReference>
<dbReference type="EMBL" id="RFFG01000063">
    <property type="protein sequence ID" value="RMI39691.1"/>
    <property type="molecule type" value="Genomic_DNA"/>
</dbReference>
<organism evidence="2 3">
    <name type="scientific">Actinomadura harenae</name>
    <dbReference type="NCBI Taxonomy" id="2483351"/>
    <lineage>
        <taxon>Bacteria</taxon>
        <taxon>Bacillati</taxon>
        <taxon>Actinomycetota</taxon>
        <taxon>Actinomycetes</taxon>
        <taxon>Streptosporangiales</taxon>
        <taxon>Thermomonosporaceae</taxon>
        <taxon>Actinomadura</taxon>
    </lineage>
</organism>
<comment type="caution">
    <text evidence="2">The sequence shown here is derived from an EMBL/GenBank/DDBJ whole genome shotgun (WGS) entry which is preliminary data.</text>
</comment>
<name>A0A3M2LQE7_9ACTN</name>
<proteinExistence type="predicted"/>
<dbReference type="Proteomes" id="UP000282674">
    <property type="component" value="Unassembled WGS sequence"/>
</dbReference>
<dbReference type="OrthoDB" id="4535652at2"/>
<accession>A0A3M2LQE7</accession>
<dbReference type="RefSeq" id="WP_122197605.1">
    <property type="nucleotide sequence ID" value="NZ_JBHSKC010000009.1"/>
</dbReference>
<sequence length="444" mass="48088">MEARIDVKVGNKPSQDETLPESQIAQVEAALPTGVLFSPPYPNTTAAHRPPDLEWELIGAWSYQGLPATGTAHVYFGQGHSELRRPLILADGFRYGPSDMPGLYDYLNTPYTEGQPGLLDELRQRGHDVILLGFGERHTYIQANAGVAASCIFRAIAESVGDEDLTVGGISMGGLITRYALARLERNRMDHRTARYFSLDSPHNGAWVPLILQQLAYFSEKYGKKPEPGQPSQADLIKSPAAQQLLWAWVPSEDYSGPVATASPLRAQFLEDLRAVGWFPMRPIKLGMASGRGDGTGNGVPAGAQVFDWNGPLGVQATALTQPDGGVDQYIGGKKILWRANSTTTAVPAHDGAPGGTLDSFKLVAEELGIEIDPVFENTCFVPTISAVAASFDPVAWPMDLTTRANDLDPDQYDLDAFVCDETNSPHGLVTEPLATWFLNQLGK</sequence>
<dbReference type="Gene3D" id="3.40.50.1820">
    <property type="entry name" value="alpha/beta hydrolase"/>
    <property type="match status" value="1"/>
</dbReference>
<gene>
    <name evidence="2" type="ORF">EBO15_28860</name>
</gene>
<evidence type="ECO:0008006" key="4">
    <source>
        <dbReference type="Google" id="ProtNLM"/>
    </source>
</evidence>